<evidence type="ECO:0000256" key="4">
    <source>
        <dbReference type="SAM" id="MobiDB-lite"/>
    </source>
</evidence>
<comment type="similarity">
    <text evidence="3">Belongs to the ROX family.</text>
</comment>
<proteinExistence type="inferred from homology"/>
<evidence type="ECO:0000313" key="6">
    <source>
        <dbReference type="EMBL" id="GIL85101.1"/>
    </source>
</evidence>
<dbReference type="Proteomes" id="UP000747110">
    <property type="component" value="Unassembled WGS sequence"/>
</dbReference>
<feature type="compositionally biased region" description="Basic and acidic residues" evidence="4">
    <location>
        <begin position="531"/>
        <end position="556"/>
    </location>
</feature>
<evidence type="ECO:0000313" key="7">
    <source>
        <dbReference type="EMBL" id="GIM05476.1"/>
    </source>
</evidence>
<comment type="caution">
    <text evidence="6">The sequence shown here is derived from an EMBL/GenBank/DDBJ whole genome shotgun (WGS) entry which is preliminary data.</text>
</comment>
<evidence type="ECO:0000313" key="8">
    <source>
        <dbReference type="Proteomes" id="UP000747110"/>
    </source>
</evidence>
<feature type="compositionally biased region" description="Basic and acidic residues" evidence="4">
    <location>
        <begin position="688"/>
        <end position="698"/>
    </location>
</feature>
<keyword evidence="3" id="KW-0804">Transcription</keyword>
<comment type="function">
    <text evidence="3">Oxygenase that can act as both a histone lysine demethylase and a ribosomal histidine hydroxylase.</text>
</comment>
<dbReference type="PANTHER" id="PTHR13096:SF8">
    <property type="entry name" value="RIBOSOMAL OXYGENASE 1"/>
    <property type="match status" value="1"/>
</dbReference>
<keyword evidence="8" id="KW-1185">Reference proteome</keyword>
<dbReference type="PROSITE" id="PS51184">
    <property type="entry name" value="JMJC"/>
    <property type="match status" value="1"/>
</dbReference>
<dbReference type="Pfam" id="PF08007">
    <property type="entry name" value="JmjC_2"/>
    <property type="match status" value="1"/>
</dbReference>
<gene>
    <name evidence="6" type="ORF">Vretifemale_13733</name>
    <name evidence="7" type="ORF">Vretimale_9964</name>
</gene>
<dbReference type="GO" id="GO:0032453">
    <property type="term" value="F:histone H3K4 demethylase activity"/>
    <property type="evidence" value="ECO:0007669"/>
    <property type="project" value="TreeGrafter"/>
</dbReference>
<keyword evidence="1 3" id="KW-0479">Metal-binding</keyword>
<dbReference type="Gene3D" id="3.90.930.40">
    <property type="match status" value="1"/>
</dbReference>
<dbReference type="OrthoDB" id="425950at2759"/>
<keyword evidence="3" id="KW-0223">Dioxygenase</keyword>
<evidence type="ECO:0000259" key="5">
    <source>
        <dbReference type="PROSITE" id="PS51184"/>
    </source>
</evidence>
<reference evidence="6" key="1">
    <citation type="journal article" date="2021" name="Proc. Natl. Acad. Sci. U.S.A.">
        <title>Three genomes in the algal genus Volvox reveal the fate of a haploid sex-determining region after a transition to homothallism.</title>
        <authorList>
            <person name="Yamamoto K."/>
            <person name="Hamaji T."/>
            <person name="Kawai-Toyooka H."/>
            <person name="Matsuzaki R."/>
            <person name="Takahashi F."/>
            <person name="Nishimura Y."/>
            <person name="Kawachi M."/>
            <person name="Noguchi H."/>
            <person name="Minakuchi Y."/>
            <person name="Umen J.G."/>
            <person name="Toyoda A."/>
            <person name="Nozaki H."/>
        </authorList>
    </citation>
    <scope>NUCLEOTIDE SEQUENCE</scope>
    <source>
        <strain evidence="7">NIES-3785</strain>
        <strain evidence="6">NIES-3786</strain>
    </source>
</reference>
<dbReference type="InterPro" id="IPR039994">
    <property type="entry name" value="NO66-like"/>
</dbReference>
<keyword evidence="3" id="KW-0539">Nucleus</keyword>
<sequence length="736" mass="80187">MAKKKRSSGEPAPLKEQEAAEVPVQDEDVDEFAPGPIDIDPLQFLIAPTAASTFTSEYWERKPLHIPANEERKKFFDGLFNFDELCKMSDALEAGAMLLMDQDPGPKGDALSFEDDVDDAMVRAIGPLMFGRDVVAVRYIDGERETLSAEQFADSDTLRSLYKSSSATLQLHQPQRFVNKLWRLVAALEAQAGCLVGCNAYLTPASGQGLAPHHDDVELFVCQTQGAKKWRLYKPLNGFELPSKCSGDLPQEDLGDPILEVTMQPGDVLYVPRGTVHQAVAQEEGSCHLTISTYQRWTWGDLAGKLIETARDSVGSLPNALPLELRKGLPLGFIFKHGLQAELQAADAAIAARPDAVSLAAGLRALADQLEKGPAELLEPTADNLSLDFLVHRMPPHPCQLPDTGEEPGLEDSLVCRGKNLFRIIPYELSDAEDSDEDEDEEGDAKEAKEKAVVKLVTCLGNSRFTHMISSHDHDDESDDEEHDHEHDHDQLGNCCESDDEMEDEEDEEEGEAEEGGKIEGAKAKKGAKKAGKEEGAAVVAKEEEMGVKEAEKGAEAADDDKENTGEMAEIMEVDVDDEDSGDGNASDDSDEEGDDDDEEEEHLQGPVFSAVFAPVLAEILASTVEKPVPVKQLKVPGGEPQEQLRLARVLHEYGFVITVPTVEAKPSPEPKKGAAAAKKATTEEEAGEKKVGEEEKGKKRKKGTKAEEKGEEEKPKGKEEKGISPPAKKTKKSVK</sequence>
<feature type="region of interest" description="Disordered" evidence="4">
    <location>
        <begin position="430"/>
        <end position="449"/>
    </location>
</feature>
<feature type="compositionally biased region" description="Acidic residues" evidence="4">
    <location>
        <begin position="497"/>
        <end position="514"/>
    </location>
</feature>
<comment type="subcellular location">
    <subcellularLocation>
        <location evidence="3">Nucleus</location>
    </subcellularLocation>
</comment>
<feature type="compositionally biased region" description="Acidic residues" evidence="4">
    <location>
        <begin position="570"/>
        <end position="602"/>
    </location>
</feature>
<dbReference type="Proteomes" id="UP000722791">
    <property type="component" value="Unassembled WGS sequence"/>
</dbReference>
<protein>
    <recommendedName>
        <fullName evidence="3">Bifunctional lysine-specific demethylase and histidyl-hydroxylase</fullName>
        <ecNumber evidence="3">1.14.11.-</ecNumber>
    </recommendedName>
</protein>
<dbReference type="AlphaFoldDB" id="A0A8J4CNG7"/>
<feature type="region of interest" description="Disordered" evidence="4">
    <location>
        <begin position="661"/>
        <end position="736"/>
    </location>
</feature>
<keyword evidence="3" id="KW-0805">Transcription regulation</keyword>
<dbReference type="PANTHER" id="PTHR13096">
    <property type="entry name" value="MINA53 MYC INDUCED NUCLEAR ANTIGEN"/>
    <property type="match status" value="1"/>
</dbReference>
<dbReference type="InterPro" id="IPR003347">
    <property type="entry name" value="JmjC_dom"/>
</dbReference>
<dbReference type="EMBL" id="BNCP01000031">
    <property type="protein sequence ID" value="GIL85101.1"/>
    <property type="molecule type" value="Genomic_DNA"/>
</dbReference>
<dbReference type="EMBL" id="BNCQ01000018">
    <property type="protein sequence ID" value="GIM05476.1"/>
    <property type="molecule type" value="Genomic_DNA"/>
</dbReference>
<evidence type="ECO:0000256" key="3">
    <source>
        <dbReference type="RuleBase" id="RU366061"/>
    </source>
</evidence>
<dbReference type="GO" id="GO:0005730">
    <property type="term" value="C:nucleolus"/>
    <property type="evidence" value="ECO:0007669"/>
    <property type="project" value="TreeGrafter"/>
</dbReference>
<evidence type="ECO:0000256" key="1">
    <source>
        <dbReference type="ARBA" id="ARBA00022723"/>
    </source>
</evidence>
<feature type="compositionally biased region" description="Acidic residues" evidence="4">
    <location>
        <begin position="430"/>
        <end position="444"/>
    </location>
</feature>
<comment type="cofactor">
    <cofactor evidence="3">
        <name>Fe(2+)</name>
        <dbReference type="ChEBI" id="CHEBI:29033"/>
    </cofactor>
    <text evidence="3">Binds 1 Fe(2+) ion per subunit.</text>
</comment>
<feature type="region of interest" description="Disordered" evidence="4">
    <location>
        <begin position="469"/>
        <end position="608"/>
    </location>
</feature>
<name>A0A8J4CNG7_9CHLO</name>
<dbReference type="GO" id="GO:0051864">
    <property type="term" value="F:histone H3K36 demethylase activity"/>
    <property type="evidence" value="ECO:0007669"/>
    <property type="project" value="TreeGrafter"/>
</dbReference>
<evidence type="ECO:0000256" key="2">
    <source>
        <dbReference type="ARBA" id="ARBA00023004"/>
    </source>
</evidence>
<keyword evidence="2 3" id="KW-0408">Iron</keyword>
<keyword evidence="3" id="KW-0560">Oxidoreductase</keyword>
<organism evidence="6 8">
    <name type="scientific">Volvox reticuliferus</name>
    <dbReference type="NCBI Taxonomy" id="1737510"/>
    <lineage>
        <taxon>Eukaryota</taxon>
        <taxon>Viridiplantae</taxon>
        <taxon>Chlorophyta</taxon>
        <taxon>core chlorophytes</taxon>
        <taxon>Chlorophyceae</taxon>
        <taxon>CS clade</taxon>
        <taxon>Chlamydomonadales</taxon>
        <taxon>Volvocaceae</taxon>
        <taxon>Volvox</taxon>
    </lineage>
</organism>
<dbReference type="Gene3D" id="2.60.120.650">
    <property type="entry name" value="Cupin"/>
    <property type="match status" value="1"/>
</dbReference>
<dbReference type="GO" id="GO:0005506">
    <property type="term" value="F:iron ion binding"/>
    <property type="evidence" value="ECO:0007669"/>
    <property type="project" value="UniProtKB-UniRule"/>
</dbReference>
<feature type="compositionally biased region" description="Basic and acidic residues" evidence="4">
    <location>
        <begin position="705"/>
        <end position="723"/>
    </location>
</feature>
<feature type="domain" description="JmjC" evidence="5">
    <location>
        <begin position="170"/>
        <end position="311"/>
    </location>
</feature>
<dbReference type="EC" id="1.14.11.-" evidence="3"/>
<accession>A0A8J4CNG7</accession>
<dbReference type="SUPFAM" id="SSF51197">
    <property type="entry name" value="Clavaminate synthase-like"/>
    <property type="match status" value="1"/>
</dbReference>
<feature type="region of interest" description="Disordered" evidence="4">
    <location>
        <begin position="1"/>
        <end position="30"/>
    </location>
</feature>